<reference evidence="1" key="1">
    <citation type="submission" date="2020-08" db="EMBL/GenBank/DDBJ databases">
        <title>Multicomponent nature underlies the extraordinary mechanical properties of spider dragline silk.</title>
        <authorList>
            <person name="Kono N."/>
            <person name="Nakamura H."/>
            <person name="Mori M."/>
            <person name="Yoshida Y."/>
            <person name="Ohtoshi R."/>
            <person name="Malay A.D."/>
            <person name="Moran D.A.P."/>
            <person name="Tomita M."/>
            <person name="Numata K."/>
            <person name="Arakawa K."/>
        </authorList>
    </citation>
    <scope>NUCLEOTIDE SEQUENCE</scope>
</reference>
<name>A0A8X6Q7B5_NEPPI</name>
<organism evidence="1 2">
    <name type="scientific">Nephila pilipes</name>
    <name type="common">Giant wood spider</name>
    <name type="synonym">Nephila maculata</name>
    <dbReference type="NCBI Taxonomy" id="299642"/>
    <lineage>
        <taxon>Eukaryota</taxon>
        <taxon>Metazoa</taxon>
        <taxon>Ecdysozoa</taxon>
        <taxon>Arthropoda</taxon>
        <taxon>Chelicerata</taxon>
        <taxon>Arachnida</taxon>
        <taxon>Araneae</taxon>
        <taxon>Araneomorphae</taxon>
        <taxon>Entelegynae</taxon>
        <taxon>Araneoidea</taxon>
        <taxon>Nephilidae</taxon>
        <taxon>Nephila</taxon>
    </lineage>
</organism>
<accession>A0A8X6Q7B5</accession>
<evidence type="ECO:0000313" key="2">
    <source>
        <dbReference type="Proteomes" id="UP000887013"/>
    </source>
</evidence>
<sequence length="71" mass="8426">MVQNMTAYKWRSQERDSVQIKIPQRDGVQMESELDVIQMEDPELDGSMMETQRLVASIERTQNRRLLEDQN</sequence>
<protein>
    <submittedName>
        <fullName evidence="1">Uncharacterized protein</fullName>
    </submittedName>
</protein>
<dbReference type="AlphaFoldDB" id="A0A8X6Q7B5"/>
<dbReference type="EMBL" id="BMAW01078079">
    <property type="protein sequence ID" value="GFU09475.1"/>
    <property type="molecule type" value="Genomic_DNA"/>
</dbReference>
<proteinExistence type="predicted"/>
<keyword evidence="2" id="KW-1185">Reference proteome</keyword>
<dbReference type="Proteomes" id="UP000887013">
    <property type="component" value="Unassembled WGS sequence"/>
</dbReference>
<evidence type="ECO:0000313" key="1">
    <source>
        <dbReference type="EMBL" id="GFU09475.1"/>
    </source>
</evidence>
<gene>
    <name evidence="1" type="ORF">NPIL_118141</name>
</gene>
<comment type="caution">
    <text evidence="1">The sequence shown here is derived from an EMBL/GenBank/DDBJ whole genome shotgun (WGS) entry which is preliminary data.</text>
</comment>